<proteinExistence type="inferred from homology"/>
<evidence type="ECO:0008006" key="9">
    <source>
        <dbReference type="Google" id="ProtNLM"/>
    </source>
</evidence>
<dbReference type="STRING" id="356882.A0A423WM45"/>
<dbReference type="PIRSF" id="PIRSF000193">
    <property type="entry name" value="Pyrrol-5-carb_rd"/>
    <property type="match status" value="1"/>
</dbReference>
<keyword evidence="3" id="KW-0560">Oxidoreductase</keyword>
<dbReference type="SUPFAM" id="SSF48179">
    <property type="entry name" value="6-phosphogluconate dehydrogenase C-terminal domain-like"/>
    <property type="match status" value="1"/>
</dbReference>
<dbReference type="AlphaFoldDB" id="A0A423WM45"/>
<dbReference type="InterPro" id="IPR028939">
    <property type="entry name" value="P5C_Rdtase_cat_N"/>
</dbReference>
<dbReference type="PANTHER" id="PTHR11645">
    <property type="entry name" value="PYRROLINE-5-CARBOXYLATE REDUCTASE"/>
    <property type="match status" value="1"/>
</dbReference>
<dbReference type="GO" id="GO:0055129">
    <property type="term" value="P:L-proline biosynthetic process"/>
    <property type="evidence" value="ECO:0007669"/>
    <property type="project" value="TreeGrafter"/>
</dbReference>
<feature type="domain" description="Pyrroline-5-carboxylate reductase catalytic N-terminal" evidence="5">
    <location>
        <begin position="12"/>
        <end position="132"/>
    </location>
</feature>
<evidence type="ECO:0000256" key="1">
    <source>
        <dbReference type="ARBA" id="ARBA00005525"/>
    </source>
</evidence>
<evidence type="ECO:0000259" key="5">
    <source>
        <dbReference type="Pfam" id="PF03807"/>
    </source>
</evidence>
<sequence length="321" mass="33820">MSAIKNTSRLTMTILGCGNMGISILRGIMSSQTAGSSQKASQSFDRDNNTTSPFFSRFIACVNRPESVLTTQKNLFDIGASSVDVWQGRNVEAVRNADVILLSCQPSQAAGIVSGPEMANALSGKILLSICVGLTVPQVEALINQGDGSRDSSSGQSRCVIIHAMPNTASTIRESSTIISHYPEQSSPAVSEIVQHVFSSIGKIITVPSTLMSAASVTAASTPAFFALALEGVIEGAIAKGISREDATVMAAQAMKGTAGMVLEGEEPKEVLSKVMTPNGCTERGVQVLRGGGVSDIYTEATTTAIERVFEMSRERNFMEK</sequence>
<feature type="binding site" evidence="4">
    <location>
        <position position="90"/>
    </location>
    <ligand>
        <name>NADPH</name>
        <dbReference type="ChEBI" id="CHEBI:57783"/>
    </ligand>
</feature>
<dbReference type="HAMAP" id="MF_01925">
    <property type="entry name" value="P5C_reductase"/>
    <property type="match status" value="1"/>
</dbReference>
<keyword evidence="2 4" id="KW-0521">NADP</keyword>
<feature type="domain" description="Pyrroline-5-carboxylate reductase dimerisation" evidence="6">
    <location>
        <begin position="211"/>
        <end position="311"/>
    </location>
</feature>
<comment type="caution">
    <text evidence="7">The sequence shown here is derived from an EMBL/GenBank/DDBJ whole genome shotgun (WGS) entry which is preliminary data.</text>
</comment>
<organism evidence="7 8">
    <name type="scientific">Cytospora schulzeri</name>
    <dbReference type="NCBI Taxonomy" id="448051"/>
    <lineage>
        <taxon>Eukaryota</taxon>
        <taxon>Fungi</taxon>
        <taxon>Dikarya</taxon>
        <taxon>Ascomycota</taxon>
        <taxon>Pezizomycotina</taxon>
        <taxon>Sordariomycetes</taxon>
        <taxon>Sordariomycetidae</taxon>
        <taxon>Diaporthales</taxon>
        <taxon>Cytosporaceae</taxon>
        <taxon>Cytospora</taxon>
    </lineage>
</organism>
<evidence type="ECO:0000313" key="7">
    <source>
        <dbReference type="EMBL" id="ROW04498.1"/>
    </source>
</evidence>
<evidence type="ECO:0000256" key="3">
    <source>
        <dbReference type="ARBA" id="ARBA00023002"/>
    </source>
</evidence>
<dbReference type="GO" id="GO:0004735">
    <property type="term" value="F:pyrroline-5-carboxylate reductase activity"/>
    <property type="evidence" value="ECO:0007669"/>
    <property type="project" value="InterPro"/>
</dbReference>
<dbReference type="Pfam" id="PF03807">
    <property type="entry name" value="F420_oxidored"/>
    <property type="match status" value="1"/>
</dbReference>
<protein>
    <recommendedName>
        <fullName evidence="9">Pyrroline-5-carboxylate reductase</fullName>
    </recommendedName>
</protein>
<dbReference type="Pfam" id="PF14748">
    <property type="entry name" value="P5CR_dimer"/>
    <property type="match status" value="1"/>
</dbReference>
<keyword evidence="8" id="KW-1185">Reference proteome</keyword>
<name>A0A423WM45_9PEZI</name>
<evidence type="ECO:0000259" key="6">
    <source>
        <dbReference type="Pfam" id="PF14748"/>
    </source>
</evidence>
<evidence type="ECO:0000313" key="8">
    <source>
        <dbReference type="Proteomes" id="UP000283895"/>
    </source>
</evidence>
<dbReference type="InterPro" id="IPR000304">
    <property type="entry name" value="Pyrroline-COOH_reductase"/>
</dbReference>
<comment type="similarity">
    <text evidence="1">Belongs to the pyrroline-5-carboxylate reductase family.</text>
</comment>
<evidence type="ECO:0000256" key="2">
    <source>
        <dbReference type="ARBA" id="ARBA00022857"/>
    </source>
</evidence>
<dbReference type="OrthoDB" id="10263291at2759"/>
<dbReference type="SUPFAM" id="SSF51735">
    <property type="entry name" value="NAD(P)-binding Rossmann-fold domains"/>
    <property type="match status" value="1"/>
</dbReference>
<dbReference type="EMBL" id="LKEA01000014">
    <property type="protein sequence ID" value="ROW04498.1"/>
    <property type="molecule type" value="Genomic_DNA"/>
</dbReference>
<evidence type="ECO:0000256" key="4">
    <source>
        <dbReference type="PIRSR" id="PIRSR000193-1"/>
    </source>
</evidence>
<dbReference type="PANTHER" id="PTHR11645:SF0">
    <property type="entry name" value="PYRROLINE-5-CARBOXYLATE REDUCTASE 3"/>
    <property type="match status" value="1"/>
</dbReference>
<dbReference type="Gene3D" id="1.10.3730.10">
    <property type="entry name" value="ProC C-terminal domain-like"/>
    <property type="match status" value="1"/>
</dbReference>
<accession>A0A423WM45</accession>
<dbReference type="Proteomes" id="UP000283895">
    <property type="component" value="Unassembled WGS sequence"/>
</dbReference>
<dbReference type="Gene3D" id="3.40.50.720">
    <property type="entry name" value="NAD(P)-binding Rossmann-like Domain"/>
    <property type="match status" value="1"/>
</dbReference>
<gene>
    <name evidence="7" type="ORF">VMCG_04939</name>
</gene>
<dbReference type="InterPro" id="IPR029036">
    <property type="entry name" value="P5CR_dimer"/>
</dbReference>
<feature type="binding site" evidence="4">
    <location>
        <position position="43"/>
    </location>
    <ligand>
        <name>NADP(+)</name>
        <dbReference type="ChEBI" id="CHEBI:58349"/>
    </ligand>
</feature>
<dbReference type="InterPro" id="IPR008927">
    <property type="entry name" value="6-PGluconate_DH-like_C_sf"/>
</dbReference>
<dbReference type="InterPro" id="IPR036291">
    <property type="entry name" value="NAD(P)-bd_dom_sf"/>
</dbReference>
<reference evidence="7 8" key="1">
    <citation type="submission" date="2015-09" db="EMBL/GenBank/DDBJ databases">
        <title>Host preference determinants of Valsa canker pathogens revealed by comparative genomics.</title>
        <authorList>
            <person name="Yin Z."/>
            <person name="Huang L."/>
        </authorList>
    </citation>
    <scope>NUCLEOTIDE SEQUENCE [LARGE SCALE GENOMIC DNA]</scope>
    <source>
        <strain evidence="7 8">03-1</strain>
    </source>
</reference>
<feature type="binding site" evidence="4">
    <location>
        <begin position="15"/>
        <end position="20"/>
    </location>
    <ligand>
        <name>NADP(+)</name>
        <dbReference type="ChEBI" id="CHEBI:58349"/>
    </ligand>
</feature>